<evidence type="ECO:0000256" key="3">
    <source>
        <dbReference type="ARBA" id="ARBA00022490"/>
    </source>
</evidence>
<dbReference type="PANTHER" id="PTHR47078">
    <property type="entry name" value="CYTOSKELETON-ASSOCIATED PROTEIN 2-LIKE"/>
    <property type="match status" value="1"/>
</dbReference>
<feature type="compositionally biased region" description="Polar residues" evidence="6">
    <location>
        <begin position="279"/>
        <end position="298"/>
    </location>
</feature>
<evidence type="ECO:0000259" key="7">
    <source>
        <dbReference type="Pfam" id="PF15297"/>
    </source>
</evidence>
<evidence type="ECO:0000256" key="4">
    <source>
        <dbReference type="ARBA" id="ARBA00022553"/>
    </source>
</evidence>
<feature type="region of interest" description="Disordered" evidence="6">
    <location>
        <begin position="678"/>
        <end position="700"/>
    </location>
</feature>
<evidence type="ECO:0000256" key="2">
    <source>
        <dbReference type="ARBA" id="ARBA00009468"/>
    </source>
</evidence>
<dbReference type="GO" id="GO:0005813">
    <property type="term" value="C:centrosome"/>
    <property type="evidence" value="ECO:0007669"/>
    <property type="project" value="TreeGrafter"/>
</dbReference>
<keyword evidence="4" id="KW-0597">Phosphoprotein</keyword>
<feature type="region of interest" description="Disordered" evidence="6">
    <location>
        <begin position="330"/>
        <end position="350"/>
    </location>
</feature>
<reference evidence="8 9" key="1">
    <citation type="submission" date="2020-02" db="EMBL/GenBank/DDBJ databases">
        <title>A chromosome-scale genome assembly of the black bullhead catfish (Ameiurus melas).</title>
        <authorList>
            <person name="Wen M."/>
            <person name="Zham M."/>
            <person name="Cabau C."/>
            <person name="Klopp C."/>
            <person name="Donnadieu C."/>
            <person name="Roques C."/>
            <person name="Bouchez O."/>
            <person name="Lampietro C."/>
            <person name="Jouanno E."/>
            <person name="Herpin A."/>
            <person name="Louis A."/>
            <person name="Berthelot C."/>
            <person name="Parey E."/>
            <person name="Roest-Crollius H."/>
            <person name="Braasch I."/>
            <person name="Postlethwait J."/>
            <person name="Robinson-Rechavi M."/>
            <person name="Echchiki A."/>
            <person name="Begum T."/>
            <person name="Montfort J."/>
            <person name="Schartl M."/>
            <person name="Bobe J."/>
            <person name="Guiguen Y."/>
        </authorList>
    </citation>
    <scope>NUCLEOTIDE SEQUENCE [LARGE SCALE GENOMIC DNA]</scope>
    <source>
        <strain evidence="8">M_S1</strain>
        <tissue evidence="8">Blood</tissue>
    </source>
</reference>
<evidence type="ECO:0000313" key="9">
    <source>
        <dbReference type="Proteomes" id="UP000593565"/>
    </source>
</evidence>
<dbReference type="Pfam" id="PF15297">
    <property type="entry name" value="CKAP2_C"/>
    <property type="match status" value="2"/>
</dbReference>
<evidence type="ECO:0000256" key="6">
    <source>
        <dbReference type="SAM" id="MobiDB-lite"/>
    </source>
</evidence>
<gene>
    <name evidence="8" type="ORF">AMELA_G00237520</name>
</gene>
<feature type="domain" description="Cytoskeleton-associated protein 2 C-terminal" evidence="7">
    <location>
        <begin position="378"/>
        <end position="545"/>
    </location>
</feature>
<dbReference type="Proteomes" id="UP000593565">
    <property type="component" value="Unassembled WGS sequence"/>
</dbReference>
<keyword evidence="9" id="KW-1185">Reference proteome</keyword>
<comment type="subcellular location">
    <subcellularLocation>
        <location evidence="1">Cytoplasm</location>
        <location evidence="1">Cytoskeleton</location>
    </subcellularLocation>
</comment>
<feature type="region of interest" description="Disordered" evidence="6">
    <location>
        <begin position="243"/>
        <end position="311"/>
    </location>
</feature>
<comment type="caution">
    <text evidence="8">The sequence shown here is derived from an EMBL/GenBank/DDBJ whole genome shotgun (WGS) entry which is preliminary data.</text>
</comment>
<accession>A0A7J5ZUU9</accession>
<dbReference type="AlphaFoldDB" id="A0A7J5ZUU9"/>
<organism evidence="8 9">
    <name type="scientific">Ameiurus melas</name>
    <name type="common">Black bullhead</name>
    <name type="synonym">Silurus melas</name>
    <dbReference type="NCBI Taxonomy" id="219545"/>
    <lineage>
        <taxon>Eukaryota</taxon>
        <taxon>Metazoa</taxon>
        <taxon>Chordata</taxon>
        <taxon>Craniata</taxon>
        <taxon>Vertebrata</taxon>
        <taxon>Euteleostomi</taxon>
        <taxon>Actinopterygii</taxon>
        <taxon>Neopterygii</taxon>
        <taxon>Teleostei</taxon>
        <taxon>Ostariophysi</taxon>
        <taxon>Siluriformes</taxon>
        <taxon>Ictaluridae</taxon>
        <taxon>Ameiurus</taxon>
    </lineage>
</organism>
<protein>
    <recommendedName>
        <fullName evidence="7">Cytoskeleton-associated protein 2 C-terminal domain-containing protein</fullName>
    </recommendedName>
</protein>
<keyword evidence="3" id="KW-0963">Cytoplasm</keyword>
<name>A0A7J5ZUU9_AMEME</name>
<evidence type="ECO:0000256" key="5">
    <source>
        <dbReference type="ARBA" id="ARBA00023212"/>
    </source>
</evidence>
<comment type="similarity">
    <text evidence="2">Belongs to the CKAP2 family.</text>
</comment>
<dbReference type="OrthoDB" id="6288182at2759"/>
<sequence length="700" mass="77850">MEITDKGASELSRTEIRKQKLAEYLAGKGRLKAPNPKPYLKNSAMLTKPSGAKQKCHTFGKGKENSASAVMAAKTDMPKGNALAEKNKNVRTLPRAPFAAVPRLPSKSMVFQTASQQARTYCKETARSVRNPSVKQQQTKPALHTNVTAHKQDKTVKKGPVSVSIQAQPLYRSSMNARTSIVKTDIQKKPLITGSEKVVHKSQVKCPTMKKPLTNTVPSCTVTLKTTKETINFNKTHTNLKKPLDRYPLAKPDRIGKTQTGSKDTRLSNKVGNKPGFTHTKSVPVTSRQRSSLLPTFSKNEKTSKPTSVPVAGVKKAAPLQQQRRTTFKLPSKPTVQASVPQTLPRPTKTSTLTRGLMQLKTPKSTFSPGTDGVRTVPLDERNKPTTAQEERLRKLKEWREAKGITYKRPPMPVQPARRKTTALPPQGYWSTIEQEDEAHGFVCAVDQSLSDCIKLLQQGCPVDQVRDVLSRVPMAHKFAKYWICQVRLMEQEGDLDVLSTFEEAVRVVREPVDELRSVVFEILKKKEAKGSCSDRENNVCSDEDVEHNFNTCTPKPVGALILGEKRDSSVIKYKITATPGGKRSQQRPGRVNGHEIRFFTPVRRSVRIEKTASNYPSVLQEHDPCVTSLHELLAEGEGQSEITRTADAPTSPLYVYRENEALKEQVQIQLVYDEADASWSPEGACSDAQPVYDDENKMP</sequence>
<dbReference type="EMBL" id="JAAGNN010000022">
    <property type="protein sequence ID" value="KAF4074256.1"/>
    <property type="molecule type" value="Genomic_DNA"/>
</dbReference>
<dbReference type="GO" id="GO:0005829">
    <property type="term" value="C:cytosol"/>
    <property type="evidence" value="ECO:0007669"/>
    <property type="project" value="TreeGrafter"/>
</dbReference>
<dbReference type="InterPro" id="IPR029197">
    <property type="entry name" value="CKAP2_C"/>
</dbReference>
<keyword evidence="5" id="KW-0206">Cytoskeleton</keyword>
<proteinExistence type="inferred from homology"/>
<dbReference type="GO" id="GO:0072686">
    <property type="term" value="C:mitotic spindle"/>
    <property type="evidence" value="ECO:0007669"/>
    <property type="project" value="TreeGrafter"/>
</dbReference>
<dbReference type="PANTHER" id="PTHR47078:SF1">
    <property type="entry name" value="CYTOSKELETON-ASSOCIATED PROTEIN 2-LIKE"/>
    <property type="match status" value="1"/>
</dbReference>
<feature type="domain" description="Cytoskeleton-associated protein 2 C-terminal" evidence="7">
    <location>
        <begin position="565"/>
        <end position="638"/>
    </location>
</feature>
<dbReference type="InterPro" id="IPR052855">
    <property type="entry name" value="CKAP2-like"/>
</dbReference>
<evidence type="ECO:0000256" key="1">
    <source>
        <dbReference type="ARBA" id="ARBA00004245"/>
    </source>
</evidence>
<evidence type="ECO:0000313" key="8">
    <source>
        <dbReference type="EMBL" id="KAF4074256.1"/>
    </source>
</evidence>